<dbReference type="EMBL" id="CP019605">
    <property type="protein sequence ID" value="AQP45976.1"/>
    <property type="molecule type" value="Genomic_DNA"/>
</dbReference>
<name>A0A1Q2CIL5_9ACTN</name>
<dbReference type="InterPro" id="IPR022742">
    <property type="entry name" value="Hydrolase_4"/>
</dbReference>
<protein>
    <recommendedName>
        <fullName evidence="1">Serine aminopeptidase S33 domain-containing protein</fullName>
    </recommendedName>
</protein>
<feature type="domain" description="Serine aminopeptidase S33" evidence="1">
    <location>
        <begin position="45"/>
        <end position="246"/>
    </location>
</feature>
<organism evidence="2 3">
    <name type="scientific">Tessaracoccus flavus</name>
    <dbReference type="NCBI Taxonomy" id="1610493"/>
    <lineage>
        <taxon>Bacteria</taxon>
        <taxon>Bacillati</taxon>
        <taxon>Actinomycetota</taxon>
        <taxon>Actinomycetes</taxon>
        <taxon>Propionibacteriales</taxon>
        <taxon>Propionibacteriaceae</taxon>
        <taxon>Tessaracoccus</taxon>
    </lineage>
</organism>
<dbReference type="Gene3D" id="3.40.50.1820">
    <property type="entry name" value="alpha/beta hydrolase"/>
    <property type="match status" value="1"/>
</dbReference>
<sequence>MGWAADVELSGYQAREFALPDEPTYAQEPEGSLVATLVRRNPPTRRQAVLYVHGWSDYFFQTHLADAMDDLGFDFYALELRRYGRSLRPQQLAGYIADLTDYYTELDLAVQELRDAGHEKIVLMGHSTGGLVTSLYASERPGTFAALVLNAPWLELQGNAVVRPATQPVVAAARAVAPTTALKLPDSGFYRRSISKADGGEWEYNLNLKGDPAFAVRVGWLAAILEGHAKVAAGLDIDCPVLVVIADRSDFRRTWDDALKLADIVLDVERIAVRAPKLGRHVTIAKFVDGMHDLVLSGPQVRAKVLDEYARFLRCYAS</sequence>
<reference evidence="2 3" key="1">
    <citation type="journal article" date="2016" name="Int. J. Syst. Evol. Microbiol.">
        <title>Tessaracoccus flavus sp. nov., isolated from the drainage system of a lindane-producing factory.</title>
        <authorList>
            <person name="Kumari R."/>
            <person name="Singh P."/>
            <person name="Schumann P."/>
            <person name="Lal R."/>
        </authorList>
    </citation>
    <scope>NUCLEOTIDE SEQUENCE [LARGE SCALE GENOMIC DNA]</scope>
    <source>
        <strain evidence="2 3">RP1T</strain>
    </source>
</reference>
<evidence type="ECO:0000259" key="1">
    <source>
        <dbReference type="Pfam" id="PF12146"/>
    </source>
</evidence>
<keyword evidence="3" id="KW-1185">Reference proteome</keyword>
<dbReference type="InterPro" id="IPR029058">
    <property type="entry name" value="AB_hydrolase_fold"/>
</dbReference>
<dbReference type="SUPFAM" id="SSF53474">
    <property type="entry name" value="alpha/beta-Hydrolases"/>
    <property type="match status" value="1"/>
</dbReference>
<proteinExistence type="predicted"/>
<evidence type="ECO:0000313" key="3">
    <source>
        <dbReference type="Proteomes" id="UP000188324"/>
    </source>
</evidence>
<dbReference type="KEGG" id="tfl:RPIT_02420"/>
<dbReference type="STRING" id="1610493.RPIT_02420"/>
<dbReference type="AlphaFoldDB" id="A0A1Q2CIL5"/>
<accession>A0A1Q2CIL5</accession>
<dbReference type="Pfam" id="PF12146">
    <property type="entry name" value="Hydrolase_4"/>
    <property type="match status" value="1"/>
</dbReference>
<gene>
    <name evidence="2" type="ORF">RPIT_02420</name>
</gene>
<dbReference type="PANTHER" id="PTHR11614">
    <property type="entry name" value="PHOSPHOLIPASE-RELATED"/>
    <property type="match status" value="1"/>
</dbReference>
<dbReference type="InterPro" id="IPR051044">
    <property type="entry name" value="MAG_DAG_Lipase"/>
</dbReference>
<evidence type="ECO:0000313" key="2">
    <source>
        <dbReference type="EMBL" id="AQP45976.1"/>
    </source>
</evidence>
<dbReference type="Proteomes" id="UP000188324">
    <property type="component" value="Chromosome"/>
</dbReference>